<protein>
    <submittedName>
        <fullName evidence="5">Putative dehydrogenase</fullName>
    </submittedName>
</protein>
<accession>A0A7W6LJP1</accession>
<dbReference type="RefSeq" id="WP_246251390.1">
    <property type="nucleotide sequence ID" value="NZ_CP049249.1"/>
</dbReference>
<keyword evidence="6" id="KW-1185">Reference proteome</keyword>
<dbReference type="Pfam" id="PF22725">
    <property type="entry name" value="GFO_IDH_MocA_C3"/>
    <property type="match status" value="1"/>
</dbReference>
<evidence type="ECO:0000313" key="6">
    <source>
        <dbReference type="Proteomes" id="UP000519897"/>
    </source>
</evidence>
<evidence type="ECO:0000259" key="3">
    <source>
        <dbReference type="Pfam" id="PF01408"/>
    </source>
</evidence>
<dbReference type="InterPro" id="IPR000683">
    <property type="entry name" value="Gfo/Idh/MocA-like_OxRdtase_N"/>
</dbReference>
<evidence type="ECO:0000313" key="5">
    <source>
        <dbReference type="EMBL" id="MBB4144457.1"/>
    </source>
</evidence>
<dbReference type="AlphaFoldDB" id="A0A7W6LJP1"/>
<sequence>MTMLNWAILGTSFISNTVAEALRESKGSRVASAFGRDPQRLAAFAQTYGIEKTSTKLDAILDDPAIDVVYVGLPNHIHAEAVCAAAARGKAILSEKSLTRTVEEAEALIAAVDNADIFFLEGLMYLAHPLMARVGNIIASGRLGRLCSVSGHYAAAIAPFANPLGGGTIFNLGCYPASLLHYVTEAGFGGDAFRRFQCVATGNISASDGTVCDASLAVRFDNGLIATLQSTDSIGMDHAFTVLGEKGSLRFITNPWLPVAGDNVIEVTDYGNMPERVIVTSDRDAFGHQVELVEKCLSQGLKSAPRPSPSPAHSLEIMRLLSEWERQIRANTREHEG</sequence>
<dbReference type="Pfam" id="PF01408">
    <property type="entry name" value="GFO_IDH_MocA"/>
    <property type="match status" value="1"/>
</dbReference>
<evidence type="ECO:0000256" key="1">
    <source>
        <dbReference type="ARBA" id="ARBA00010928"/>
    </source>
</evidence>
<dbReference type="Gene3D" id="3.40.50.720">
    <property type="entry name" value="NAD(P)-binding Rossmann-like Domain"/>
    <property type="match status" value="1"/>
</dbReference>
<dbReference type="EMBL" id="JACIEC010000003">
    <property type="protein sequence ID" value="MBB4144457.1"/>
    <property type="molecule type" value="Genomic_DNA"/>
</dbReference>
<evidence type="ECO:0000259" key="4">
    <source>
        <dbReference type="Pfam" id="PF22725"/>
    </source>
</evidence>
<dbReference type="PANTHER" id="PTHR22604:SF105">
    <property type="entry name" value="TRANS-1,2-DIHYDROBENZENE-1,2-DIOL DEHYDROGENASE"/>
    <property type="match status" value="1"/>
</dbReference>
<name>A0A7W6LJP1_9HYPH</name>
<keyword evidence="2" id="KW-0560">Oxidoreductase</keyword>
<gene>
    <name evidence="5" type="ORF">GGQ72_003014</name>
</gene>
<dbReference type="Proteomes" id="UP000519897">
    <property type="component" value="Unassembled WGS sequence"/>
</dbReference>
<organism evidence="5 6">
    <name type="scientific">Rhizobium rhizoryzae</name>
    <dbReference type="NCBI Taxonomy" id="451876"/>
    <lineage>
        <taxon>Bacteria</taxon>
        <taxon>Pseudomonadati</taxon>
        <taxon>Pseudomonadota</taxon>
        <taxon>Alphaproteobacteria</taxon>
        <taxon>Hyphomicrobiales</taxon>
        <taxon>Rhizobiaceae</taxon>
        <taxon>Rhizobium/Agrobacterium group</taxon>
        <taxon>Rhizobium</taxon>
    </lineage>
</organism>
<proteinExistence type="inferred from homology"/>
<comment type="similarity">
    <text evidence="1">Belongs to the Gfo/Idh/MocA family.</text>
</comment>
<dbReference type="InterPro" id="IPR055170">
    <property type="entry name" value="GFO_IDH_MocA-like_dom"/>
</dbReference>
<evidence type="ECO:0000256" key="2">
    <source>
        <dbReference type="ARBA" id="ARBA00023002"/>
    </source>
</evidence>
<dbReference type="InterPro" id="IPR050984">
    <property type="entry name" value="Gfo/Idh/MocA_domain"/>
</dbReference>
<dbReference type="SUPFAM" id="SSF55347">
    <property type="entry name" value="Glyceraldehyde-3-phosphate dehydrogenase-like, C-terminal domain"/>
    <property type="match status" value="1"/>
</dbReference>
<dbReference type="GO" id="GO:0016491">
    <property type="term" value="F:oxidoreductase activity"/>
    <property type="evidence" value="ECO:0007669"/>
    <property type="project" value="UniProtKB-KW"/>
</dbReference>
<dbReference type="Gene3D" id="3.30.360.10">
    <property type="entry name" value="Dihydrodipicolinate Reductase, domain 2"/>
    <property type="match status" value="1"/>
</dbReference>
<feature type="domain" description="Gfo/Idh/MocA-like oxidoreductase N-terminal" evidence="3">
    <location>
        <begin position="4"/>
        <end position="115"/>
    </location>
</feature>
<feature type="domain" description="GFO/IDH/MocA-like oxidoreductase" evidence="4">
    <location>
        <begin position="133"/>
        <end position="250"/>
    </location>
</feature>
<dbReference type="GO" id="GO:0000166">
    <property type="term" value="F:nucleotide binding"/>
    <property type="evidence" value="ECO:0007669"/>
    <property type="project" value="InterPro"/>
</dbReference>
<comment type="caution">
    <text evidence="5">The sequence shown here is derived from an EMBL/GenBank/DDBJ whole genome shotgun (WGS) entry which is preliminary data.</text>
</comment>
<reference evidence="5 6" key="1">
    <citation type="submission" date="2020-08" db="EMBL/GenBank/DDBJ databases">
        <title>Genomic Encyclopedia of Type Strains, Phase IV (KMG-IV): sequencing the most valuable type-strain genomes for metagenomic binning, comparative biology and taxonomic classification.</title>
        <authorList>
            <person name="Goeker M."/>
        </authorList>
    </citation>
    <scope>NUCLEOTIDE SEQUENCE [LARGE SCALE GENOMIC DNA]</scope>
    <source>
        <strain evidence="5 6">DSM 29514</strain>
    </source>
</reference>
<dbReference type="SUPFAM" id="SSF51735">
    <property type="entry name" value="NAD(P)-binding Rossmann-fold domains"/>
    <property type="match status" value="1"/>
</dbReference>
<dbReference type="InterPro" id="IPR036291">
    <property type="entry name" value="NAD(P)-bd_dom_sf"/>
</dbReference>
<dbReference type="PANTHER" id="PTHR22604">
    <property type="entry name" value="OXIDOREDUCTASES"/>
    <property type="match status" value="1"/>
</dbReference>